<dbReference type="GO" id="GO:0006412">
    <property type="term" value="P:translation"/>
    <property type="evidence" value="ECO:0007669"/>
    <property type="project" value="InterPro"/>
</dbReference>
<dbReference type="Proteomes" id="UP001289135">
    <property type="component" value="Unassembled WGS sequence"/>
</dbReference>
<organism evidence="8 9">
    <name type="scientific">Lyticum sinuosum</name>
    <dbReference type="NCBI Taxonomy" id="1332059"/>
    <lineage>
        <taxon>Bacteria</taxon>
        <taxon>Pseudomonadati</taxon>
        <taxon>Pseudomonadota</taxon>
        <taxon>Alphaproteobacteria</taxon>
        <taxon>Rickettsiales</taxon>
        <taxon>Lyticum</taxon>
    </lineage>
</organism>
<dbReference type="Pfam" id="PF00253">
    <property type="entry name" value="Ribosomal_S14"/>
    <property type="match status" value="1"/>
</dbReference>
<dbReference type="Gene3D" id="1.10.287.1480">
    <property type="match status" value="1"/>
</dbReference>
<evidence type="ECO:0000256" key="1">
    <source>
        <dbReference type="ARBA" id="ARBA00003686"/>
    </source>
</evidence>
<evidence type="ECO:0000313" key="9">
    <source>
        <dbReference type="Proteomes" id="UP001289135"/>
    </source>
</evidence>
<dbReference type="SUPFAM" id="SSF57716">
    <property type="entry name" value="Glucocorticoid receptor-like (DNA-binding domain)"/>
    <property type="match status" value="1"/>
</dbReference>
<dbReference type="NCBIfam" id="NF006477">
    <property type="entry name" value="PRK08881.1"/>
    <property type="match status" value="1"/>
</dbReference>
<gene>
    <name evidence="8" type="ORF">Lyticum_00344</name>
</gene>
<dbReference type="RefSeq" id="WP_322498596.1">
    <property type="nucleotide sequence ID" value="NZ_JARGYU010000001.1"/>
</dbReference>
<reference evidence="8" key="1">
    <citation type="submission" date="2023-02" db="EMBL/GenBank/DDBJ databases">
        <title>Host association and intracellularity evolved multiple times independently in the Rickettsiales.</title>
        <authorList>
            <person name="Castelli M."/>
            <person name="Nardi T."/>
            <person name="Gammuto L."/>
            <person name="Bellinzona G."/>
            <person name="Sabaneyeva E."/>
            <person name="Potekhin A."/>
            <person name="Serra V."/>
            <person name="Petroni G."/>
            <person name="Sassera D."/>
        </authorList>
    </citation>
    <scope>NUCLEOTIDE SEQUENCE</scope>
    <source>
        <strain evidence="8">USBL-36I1</strain>
    </source>
</reference>
<accession>A0AAE5AGU0</accession>
<keyword evidence="3 8" id="KW-0689">Ribosomal protein</keyword>
<dbReference type="FunFam" id="1.10.287.1480:FF:000001">
    <property type="entry name" value="30S ribosomal protein S14"/>
    <property type="match status" value="1"/>
</dbReference>
<dbReference type="PANTHER" id="PTHR19836">
    <property type="entry name" value="30S RIBOSOMAL PROTEIN S14"/>
    <property type="match status" value="1"/>
</dbReference>
<evidence type="ECO:0000256" key="2">
    <source>
        <dbReference type="ARBA" id="ARBA00009083"/>
    </source>
</evidence>
<dbReference type="PROSITE" id="PS00527">
    <property type="entry name" value="RIBOSOMAL_S14"/>
    <property type="match status" value="1"/>
</dbReference>
<evidence type="ECO:0000256" key="4">
    <source>
        <dbReference type="ARBA" id="ARBA00023274"/>
    </source>
</evidence>
<name>A0AAE5AGU0_9RICK</name>
<dbReference type="GO" id="GO:0003735">
    <property type="term" value="F:structural constituent of ribosome"/>
    <property type="evidence" value="ECO:0007669"/>
    <property type="project" value="InterPro"/>
</dbReference>
<proteinExistence type="inferred from homology"/>
<comment type="caution">
    <text evidence="8">The sequence shown here is derived from an EMBL/GenBank/DDBJ whole genome shotgun (WGS) entry which is preliminary data.</text>
</comment>
<evidence type="ECO:0000256" key="7">
    <source>
        <dbReference type="ARBA" id="ARBA00047110"/>
    </source>
</evidence>
<dbReference type="GO" id="GO:0005737">
    <property type="term" value="C:cytoplasm"/>
    <property type="evidence" value="ECO:0007669"/>
    <property type="project" value="UniProtKB-ARBA"/>
</dbReference>
<comment type="similarity">
    <text evidence="2">Belongs to the universal ribosomal protein uS14 family.</text>
</comment>
<sequence>MAKVSKIVSNQKKIKKANKYDSIRLSLRKKIRDCNIPLKNRMEAIKELQNLGVNYKLRVRNRCWKTGRPRGYLRYFGLSRINFREMAAAGCLPGIRKLS</sequence>
<dbReference type="InterPro" id="IPR018271">
    <property type="entry name" value="Ribosomal_uS14_CS"/>
</dbReference>
<dbReference type="AlphaFoldDB" id="A0AAE5AGU0"/>
<keyword evidence="9" id="KW-1185">Reference proteome</keyword>
<dbReference type="InterPro" id="IPR001209">
    <property type="entry name" value="Ribosomal_uS14"/>
</dbReference>
<comment type="subunit">
    <text evidence="7">Part of the 30S ribosomal subunit. Contacts proteins S3 and S10.</text>
</comment>
<dbReference type="EMBL" id="JARGYU010000001">
    <property type="protein sequence ID" value="MDZ5761177.1"/>
    <property type="molecule type" value="Genomic_DNA"/>
</dbReference>
<keyword evidence="4" id="KW-0687">Ribonucleoprotein</keyword>
<evidence type="ECO:0000256" key="6">
    <source>
        <dbReference type="ARBA" id="ARBA00035312"/>
    </source>
</evidence>
<evidence type="ECO:0000313" key="8">
    <source>
        <dbReference type="EMBL" id="MDZ5761177.1"/>
    </source>
</evidence>
<comment type="function">
    <text evidence="1">Binds 16S rRNA, required for the assembly of 30S particles and may also be responsible for determining the conformation of the 16S rRNA at the A site.</text>
</comment>
<evidence type="ECO:0000256" key="5">
    <source>
        <dbReference type="ARBA" id="ARBA00035167"/>
    </source>
</evidence>
<evidence type="ECO:0000256" key="3">
    <source>
        <dbReference type="ARBA" id="ARBA00022980"/>
    </source>
</evidence>
<dbReference type="GO" id="GO:0015935">
    <property type="term" value="C:small ribosomal subunit"/>
    <property type="evidence" value="ECO:0007669"/>
    <property type="project" value="TreeGrafter"/>
</dbReference>
<dbReference type="PANTHER" id="PTHR19836:SF19">
    <property type="entry name" value="SMALL RIBOSOMAL SUBUNIT PROTEIN US14M"/>
    <property type="match status" value="1"/>
</dbReference>
<protein>
    <recommendedName>
        <fullName evidence="5">Small ribosomal subunit protein uS14</fullName>
    </recommendedName>
    <alternativeName>
        <fullName evidence="6">30S ribosomal protein S14</fullName>
    </alternativeName>
</protein>